<feature type="domain" description="AB hydrolase-1" evidence="1">
    <location>
        <begin position="33"/>
        <end position="307"/>
    </location>
</feature>
<dbReference type="EMBL" id="JAUEDM010000007">
    <property type="protein sequence ID" value="KAK3313709.1"/>
    <property type="molecule type" value="Genomic_DNA"/>
</dbReference>
<dbReference type="SUPFAM" id="SSF53474">
    <property type="entry name" value="alpha/beta-Hydrolases"/>
    <property type="match status" value="1"/>
</dbReference>
<dbReference type="InterPro" id="IPR000073">
    <property type="entry name" value="AB_hydrolase_1"/>
</dbReference>
<organism evidence="2 3">
    <name type="scientific">Apodospora peruviana</name>
    <dbReference type="NCBI Taxonomy" id="516989"/>
    <lineage>
        <taxon>Eukaryota</taxon>
        <taxon>Fungi</taxon>
        <taxon>Dikarya</taxon>
        <taxon>Ascomycota</taxon>
        <taxon>Pezizomycotina</taxon>
        <taxon>Sordariomycetes</taxon>
        <taxon>Sordariomycetidae</taxon>
        <taxon>Sordariales</taxon>
        <taxon>Lasiosphaeriaceae</taxon>
        <taxon>Apodospora</taxon>
    </lineage>
</organism>
<reference evidence="2" key="1">
    <citation type="journal article" date="2023" name="Mol. Phylogenet. Evol.">
        <title>Genome-scale phylogeny and comparative genomics of the fungal order Sordariales.</title>
        <authorList>
            <person name="Hensen N."/>
            <person name="Bonometti L."/>
            <person name="Westerberg I."/>
            <person name="Brannstrom I.O."/>
            <person name="Guillou S."/>
            <person name="Cros-Aarteil S."/>
            <person name="Calhoun S."/>
            <person name="Haridas S."/>
            <person name="Kuo A."/>
            <person name="Mondo S."/>
            <person name="Pangilinan J."/>
            <person name="Riley R."/>
            <person name="LaButti K."/>
            <person name="Andreopoulos B."/>
            <person name="Lipzen A."/>
            <person name="Chen C."/>
            <person name="Yan M."/>
            <person name="Daum C."/>
            <person name="Ng V."/>
            <person name="Clum A."/>
            <person name="Steindorff A."/>
            <person name="Ohm R.A."/>
            <person name="Martin F."/>
            <person name="Silar P."/>
            <person name="Natvig D.O."/>
            <person name="Lalanne C."/>
            <person name="Gautier V."/>
            <person name="Ament-Velasquez S.L."/>
            <person name="Kruys A."/>
            <person name="Hutchinson M.I."/>
            <person name="Powell A.J."/>
            <person name="Barry K."/>
            <person name="Miller A.N."/>
            <person name="Grigoriev I.V."/>
            <person name="Debuchy R."/>
            <person name="Gladieux P."/>
            <person name="Hiltunen Thoren M."/>
            <person name="Johannesson H."/>
        </authorList>
    </citation>
    <scope>NUCLEOTIDE SEQUENCE</scope>
    <source>
        <strain evidence="2">CBS 118394</strain>
    </source>
</reference>
<comment type="caution">
    <text evidence="2">The sequence shown here is derived from an EMBL/GenBank/DDBJ whole genome shotgun (WGS) entry which is preliminary data.</text>
</comment>
<evidence type="ECO:0000313" key="3">
    <source>
        <dbReference type="Proteomes" id="UP001283341"/>
    </source>
</evidence>
<dbReference type="InterPro" id="IPR050266">
    <property type="entry name" value="AB_hydrolase_sf"/>
</dbReference>
<evidence type="ECO:0000313" key="2">
    <source>
        <dbReference type="EMBL" id="KAK3313709.1"/>
    </source>
</evidence>
<protein>
    <submittedName>
        <fullName evidence="2">Alpha/beta hydrolase fold-1</fullName>
    </submittedName>
</protein>
<dbReference type="AlphaFoldDB" id="A0AAE0HW63"/>
<dbReference type="Pfam" id="PF12697">
    <property type="entry name" value="Abhydrolase_6"/>
    <property type="match status" value="1"/>
</dbReference>
<dbReference type="GO" id="GO:0016020">
    <property type="term" value="C:membrane"/>
    <property type="evidence" value="ECO:0007669"/>
    <property type="project" value="TreeGrafter"/>
</dbReference>
<accession>A0AAE0HW63</accession>
<dbReference type="Gene3D" id="3.40.50.1820">
    <property type="entry name" value="alpha/beta hydrolase"/>
    <property type="match status" value="1"/>
</dbReference>
<dbReference type="GO" id="GO:0016787">
    <property type="term" value="F:hydrolase activity"/>
    <property type="evidence" value="ECO:0007669"/>
    <property type="project" value="UniProtKB-KW"/>
</dbReference>
<keyword evidence="2" id="KW-0378">Hydrolase</keyword>
<dbReference type="PANTHER" id="PTHR43798">
    <property type="entry name" value="MONOACYLGLYCEROL LIPASE"/>
    <property type="match status" value="1"/>
</dbReference>
<dbReference type="Proteomes" id="UP001283341">
    <property type="component" value="Unassembled WGS sequence"/>
</dbReference>
<name>A0AAE0HW63_9PEZI</name>
<keyword evidence="3" id="KW-1185">Reference proteome</keyword>
<evidence type="ECO:0000259" key="1">
    <source>
        <dbReference type="Pfam" id="PF12697"/>
    </source>
</evidence>
<gene>
    <name evidence="2" type="ORF">B0H66DRAFT_482875</name>
</gene>
<dbReference type="PANTHER" id="PTHR43798:SF33">
    <property type="entry name" value="HYDROLASE, PUTATIVE (AFU_ORTHOLOGUE AFUA_2G14860)-RELATED"/>
    <property type="match status" value="1"/>
</dbReference>
<sequence length="320" mass="35078">MEHRSVCLTSKPGASLAISTLWSENKPLANTIVVFLNGLVLPRSSWLDTVNHLISQPSFKDRPLPALLLYDRYGQGDSDPDPTDPPGTPYGHDAREVVADLHQLLDQVCRHDLNKSSLADMIIVLVCNSIGCPIARLFAAEHPGLVAGLLFLDSMMANSDFVSLFPDPAGAGFDAGQLPSDVSVEHVRHAREMFTKFFHPTVPNPEHFDRRTLAELLPDADKPALPPARDRRSPLLVVVGHDPSEFAKQCEEGTLSVPKAAINAFVNPAWHRYNQGLTRLVAHGTGQVKIAKGCGHFIQRDDPQFVAGEISDLLNRLDQE</sequence>
<dbReference type="InterPro" id="IPR029058">
    <property type="entry name" value="AB_hydrolase_fold"/>
</dbReference>
<proteinExistence type="predicted"/>
<reference evidence="2" key="2">
    <citation type="submission" date="2023-06" db="EMBL/GenBank/DDBJ databases">
        <authorList>
            <consortium name="Lawrence Berkeley National Laboratory"/>
            <person name="Haridas S."/>
            <person name="Hensen N."/>
            <person name="Bonometti L."/>
            <person name="Westerberg I."/>
            <person name="Brannstrom I.O."/>
            <person name="Guillou S."/>
            <person name="Cros-Aarteil S."/>
            <person name="Calhoun S."/>
            <person name="Kuo A."/>
            <person name="Mondo S."/>
            <person name="Pangilinan J."/>
            <person name="Riley R."/>
            <person name="Labutti K."/>
            <person name="Andreopoulos B."/>
            <person name="Lipzen A."/>
            <person name="Chen C."/>
            <person name="Yanf M."/>
            <person name="Daum C."/>
            <person name="Ng V."/>
            <person name="Clum A."/>
            <person name="Steindorff A."/>
            <person name="Ohm R."/>
            <person name="Martin F."/>
            <person name="Silar P."/>
            <person name="Natvig D."/>
            <person name="Lalanne C."/>
            <person name="Gautier V."/>
            <person name="Ament-Velasquez S.L."/>
            <person name="Kruys A."/>
            <person name="Hutchinson M.I."/>
            <person name="Powell A.J."/>
            <person name="Barry K."/>
            <person name="Miller A.N."/>
            <person name="Grigoriev I.V."/>
            <person name="Debuchy R."/>
            <person name="Gladieux P."/>
            <person name="Thoren M.H."/>
            <person name="Johannesson H."/>
        </authorList>
    </citation>
    <scope>NUCLEOTIDE SEQUENCE</scope>
    <source>
        <strain evidence="2">CBS 118394</strain>
    </source>
</reference>